<dbReference type="EMBL" id="LXQA010057662">
    <property type="protein sequence ID" value="MCI05139.1"/>
    <property type="molecule type" value="Genomic_DNA"/>
</dbReference>
<reference evidence="2 3" key="1">
    <citation type="journal article" date="2018" name="Front. Plant Sci.">
        <title>Red Clover (Trifolium pratense) and Zigzag Clover (T. medium) - A Picture of Genomic Similarities and Differences.</title>
        <authorList>
            <person name="Dluhosova J."/>
            <person name="Istvanek J."/>
            <person name="Nedelnik J."/>
            <person name="Repkova J."/>
        </authorList>
    </citation>
    <scope>NUCLEOTIDE SEQUENCE [LARGE SCALE GENOMIC DNA]</scope>
    <source>
        <strain evidence="3">cv. 10/8</strain>
        <tissue evidence="2">Leaf</tissue>
    </source>
</reference>
<sequence>VNSLAMHEESTSRRKADDNVQEGAVPAYLLDRENTTRAKILSNTIKQKRKEKAGKWDVPLPKVRPVAEDEMFKVVRTGKRK</sequence>
<dbReference type="Proteomes" id="UP000265520">
    <property type="component" value="Unassembled WGS sequence"/>
</dbReference>
<feature type="compositionally biased region" description="Basic and acidic residues" evidence="1">
    <location>
        <begin position="1"/>
        <end position="18"/>
    </location>
</feature>
<dbReference type="AlphaFoldDB" id="A0A392P136"/>
<evidence type="ECO:0000313" key="3">
    <source>
        <dbReference type="Proteomes" id="UP000265520"/>
    </source>
</evidence>
<name>A0A392P136_9FABA</name>
<dbReference type="InterPro" id="IPR039411">
    <property type="entry name" value="NSA2_fam"/>
</dbReference>
<dbReference type="PANTHER" id="PTHR12642">
    <property type="entry name" value="RIBOSOME BIOGENESIS PROTEIN NSA2 HOMOLOG"/>
    <property type="match status" value="1"/>
</dbReference>
<protein>
    <submittedName>
        <fullName evidence="2">Ribosome biogenesis protein NSA2</fullName>
    </submittedName>
</protein>
<comment type="caution">
    <text evidence="2">The sequence shown here is derived from an EMBL/GenBank/DDBJ whole genome shotgun (WGS) entry which is preliminary data.</text>
</comment>
<feature type="non-terminal residue" evidence="2">
    <location>
        <position position="81"/>
    </location>
</feature>
<accession>A0A392P136</accession>
<keyword evidence="3" id="KW-1185">Reference proteome</keyword>
<feature type="non-terminal residue" evidence="2">
    <location>
        <position position="1"/>
    </location>
</feature>
<evidence type="ECO:0000256" key="1">
    <source>
        <dbReference type="SAM" id="MobiDB-lite"/>
    </source>
</evidence>
<feature type="region of interest" description="Disordered" evidence="1">
    <location>
        <begin position="1"/>
        <end position="20"/>
    </location>
</feature>
<proteinExistence type="predicted"/>
<evidence type="ECO:0000313" key="2">
    <source>
        <dbReference type="EMBL" id="MCI05139.1"/>
    </source>
</evidence>
<organism evidence="2 3">
    <name type="scientific">Trifolium medium</name>
    <dbReference type="NCBI Taxonomy" id="97028"/>
    <lineage>
        <taxon>Eukaryota</taxon>
        <taxon>Viridiplantae</taxon>
        <taxon>Streptophyta</taxon>
        <taxon>Embryophyta</taxon>
        <taxon>Tracheophyta</taxon>
        <taxon>Spermatophyta</taxon>
        <taxon>Magnoliopsida</taxon>
        <taxon>eudicotyledons</taxon>
        <taxon>Gunneridae</taxon>
        <taxon>Pentapetalae</taxon>
        <taxon>rosids</taxon>
        <taxon>fabids</taxon>
        <taxon>Fabales</taxon>
        <taxon>Fabaceae</taxon>
        <taxon>Papilionoideae</taxon>
        <taxon>50 kb inversion clade</taxon>
        <taxon>NPAAA clade</taxon>
        <taxon>Hologalegina</taxon>
        <taxon>IRL clade</taxon>
        <taxon>Trifolieae</taxon>
        <taxon>Trifolium</taxon>
    </lineage>
</organism>